<protein>
    <submittedName>
        <fullName evidence="2">Serine hydrolase</fullName>
    </submittedName>
</protein>
<comment type="caution">
    <text evidence="2">The sequence shown here is derived from an EMBL/GenBank/DDBJ whole genome shotgun (WGS) entry which is preliminary data.</text>
</comment>
<accession>A0A2S8B1K8</accession>
<dbReference type="SUPFAM" id="SSF56601">
    <property type="entry name" value="beta-lactamase/transpeptidase-like"/>
    <property type="match status" value="1"/>
</dbReference>
<sequence>MNQLTTTVQGFAHERFDFVRDLFERNFATGRDIGASFSVTIAGETVVDLWGGWADEAGTRPWQRDTIVNVYSTTKTMTALVALLLADRGALDFTAPVARYWPEFAAAGKADIMVSQLMAHSSGLAAWREPVTPDDLYDWEKMTRLLAAQAPWWEPGTAPGYHAQTQGYLAGEVIRRVAGKTVGTLFREEIAQPLGADFHIGLPASEDHRVADLIPPPPVVPGDDLPSPLLLAALTNPPSDPLVTRTRAWRAAEIPALNGHGNARSIARVHGILANGGVMEGRRFLSEGGCRRALNLQIAGTDLVLGTPARYGLGFGLPPEAIEAPHGDSLAWGGWGGSIVVIDMRARAVFAYAMNRMQAGAIGDERSLGIIRAIWAELAKV</sequence>
<proteinExistence type="predicted"/>
<dbReference type="InterPro" id="IPR052907">
    <property type="entry name" value="Beta-lactamase/esterase"/>
</dbReference>
<dbReference type="RefSeq" id="WP_105999669.1">
    <property type="nucleotide sequence ID" value="NZ_CM009578.1"/>
</dbReference>
<dbReference type="Gene3D" id="3.40.710.10">
    <property type="entry name" value="DD-peptidase/beta-lactamase superfamily"/>
    <property type="match status" value="1"/>
</dbReference>
<keyword evidence="3" id="KW-1185">Reference proteome</keyword>
<reference evidence="3" key="1">
    <citation type="submission" date="2017-11" db="EMBL/GenBank/DDBJ databases">
        <title>The complete genome sequence of Sphingopyxis pomeranensis sp. nov. strain WS5A3p.</title>
        <authorList>
            <person name="Kaminski M.A."/>
        </authorList>
    </citation>
    <scope>NUCLEOTIDE SEQUENCE [LARGE SCALE GENOMIC DNA]</scope>
    <source>
        <strain evidence="3">WS5A3p</strain>
    </source>
</reference>
<dbReference type="Pfam" id="PF00144">
    <property type="entry name" value="Beta-lactamase"/>
    <property type="match status" value="1"/>
</dbReference>
<organism evidence="2 3">
    <name type="scientific">Sphingopyxis lindanitolerans</name>
    <dbReference type="NCBI Taxonomy" id="2054227"/>
    <lineage>
        <taxon>Bacteria</taxon>
        <taxon>Pseudomonadati</taxon>
        <taxon>Pseudomonadota</taxon>
        <taxon>Alphaproteobacteria</taxon>
        <taxon>Sphingomonadales</taxon>
        <taxon>Sphingomonadaceae</taxon>
        <taxon>Sphingopyxis</taxon>
    </lineage>
</organism>
<dbReference type="OrthoDB" id="5705574at2"/>
<dbReference type="PANTHER" id="PTHR43319">
    <property type="entry name" value="BETA-LACTAMASE-RELATED"/>
    <property type="match status" value="1"/>
</dbReference>
<dbReference type="InterPro" id="IPR012338">
    <property type="entry name" value="Beta-lactam/transpept-like"/>
</dbReference>
<dbReference type="Proteomes" id="UP000238954">
    <property type="component" value="Chromosome"/>
</dbReference>
<dbReference type="EMBL" id="PHFW01000003">
    <property type="protein sequence ID" value="PQM26292.1"/>
    <property type="molecule type" value="Genomic_DNA"/>
</dbReference>
<gene>
    <name evidence="2" type="ORF">CVO77_14625</name>
</gene>
<feature type="domain" description="Beta-lactamase-related" evidence="1">
    <location>
        <begin position="23"/>
        <end position="360"/>
    </location>
</feature>
<dbReference type="AlphaFoldDB" id="A0A2S8B1K8"/>
<evidence type="ECO:0000259" key="1">
    <source>
        <dbReference type="Pfam" id="PF00144"/>
    </source>
</evidence>
<dbReference type="PANTHER" id="PTHR43319:SF3">
    <property type="entry name" value="BETA-LACTAMASE-RELATED DOMAIN-CONTAINING PROTEIN"/>
    <property type="match status" value="1"/>
</dbReference>
<dbReference type="InterPro" id="IPR001466">
    <property type="entry name" value="Beta-lactam-related"/>
</dbReference>
<dbReference type="GO" id="GO:0016787">
    <property type="term" value="F:hydrolase activity"/>
    <property type="evidence" value="ECO:0007669"/>
    <property type="project" value="UniProtKB-KW"/>
</dbReference>
<evidence type="ECO:0000313" key="2">
    <source>
        <dbReference type="EMBL" id="PQM26292.1"/>
    </source>
</evidence>
<evidence type="ECO:0000313" key="3">
    <source>
        <dbReference type="Proteomes" id="UP000238954"/>
    </source>
</evidence>
<keyword evidence="2" id="KW-0378">Hydrolase</keyword>
<name>A0A2S8B1K8_9SPHN</name>